<dbReference type="PANTHER" id="PTHR13504">
    <property type="entry name" value="FIDO DOMAIN-CONTAINING PROTEIN DDB_G0283145"/>
    <property type="match status" value="1"/>
</dbReference>
<dbReference type="PROSITE" id="PS51459">
    <property type="entry name" value="FIDO"/>
    <property type="match status" value="1"/>
</dbReference>
<evidence type="ECO:0000256" key="1">
    <source>
        <dbReference type="PIRSR" id="PIRSR640198-2"/>
    </source>
</evidence>
<feature type="compositionally biased region" description="Low complexity" evidence="2">
    <location>
        <begin position="1"/>
        <end position="25"/>
    </location>
</feature>
<evidence type="ECO:0000313" key="5">
    <source>
        <dbReference type="Proteomes" id="UP001174936"/>
    </source>
</evidence>
<evidence type="ECO:0000256" key="2">
    <source>
        <dbReference type="SAM" id="MobiDB-lite"/>
    </source>
</evidence>
<evidence type="ECO:0000313" key="4">
    <source>
        <dbReference type="EMBL" id="KAK0646261.1"/>
    </source>
</evidence>
<dbReference type="InterPro" id="IPR003812">
    <property type="entry name" value="Fido"/>
</dbReference>
<proteinExistence type="predicted"/>
<keyword evidence="5" id="KW-1185">Reference proteome</keyword>
<feature type="region of interest" description="Disordered" evidence="2">
    <location>
        <begin position="1"/>
        <end position="42"/>
    </location>
</feature>
<feature type="binding site" evidence="1">
    <location>
        <begin position="345"/>
        <end position="352"/>
    </location>
    <ligand>
        <name>ATP</name>
        <dbReference type="ChEBI" id="CHEBI:30616"/>
    </ligand>
</feature>
<dbReference type="SUPFAM" id="SSF140931">
    <property type="entry name" value="Fic-like"/>
    <property type="match status" value="1"/>
</dbReference>
<dbReference type="InterPro" id="IPR036597">
    <property type="entry name" value="Fido-like_dom_sf"/>
</dbReference>
<dbReference type="Gene3D" id="1.10.3290.10">
    <property type="entry name" value="Fido-like domain"/>
    <property type="match status" value="1"/>
</dbReference>
<dbReference type="Pfam" id="PF02661">
    <property type="entry name" value="Fic"/>
    <property type="match status" value="1"/>
</dbReference>
<dbReference type="Proteomes" id="UP001174936">
    <property type="component" value="Unassembled WGS sequence"/>
</dbReference>
<feature type="domain" description="Fido" evidence="3">
    <location>
        <begin position="251"/>
        <end position="417"/>
    </location>
</feature>
<keyword evidence="1" id="KW-0067">ATP-binding</keyword>
<reference evidence="4" key="1">
    <citation type="submission" date="2023-06" db="EMBL/GenBank/DDBJ databases">
        <title>Genome-scale phylogeny and comparative genomics of the fungal order Sordariales.</title>
        <authorList>
            <consortium name="Lawrence Berkeley National Laboratory"/>
            <person name="Hensen N."/>
            <person name="Bonometti L."/>
            <person name="Westerberg I."/>
            <person name="Brannstrom I.O."/>
            <person name="Guillou S."/>
            <person name="Cros-Aarteil S."/>
            <person name="Calhoun S."/>
            <person name="Haridas S."/>
            <person name="Kuo A."/>
            <person name="Mondo S."/>
            <person name="Pangilinan J."/>
            <person name="Riley R."/>
            <person name="Labutti K."/>
            <person name="Andreopoulos B."/>
            <person name="Lipzen A."/>
            <person name="Chen C."/>
            <person name="Yanf M."/>
            <person name="Daum C."/>
            <person name="Ng V."/>
            <person name="Clum A."/>
            <person name="Steindorff A."/>
            <person name="Ohm R."/>
            <person name="Martin F."/>
            <person name="Silar P."/>
            <person name="Natvig D."/>
            <person name="Lalanne C."/>
            <person name="Gautier V."/>
            <person name="Ament-Velasquez S.L."/>
            <person name="Kruys A."/>
            <person name="Hutchinson M.I."/>
            <person name="Powell A.J."/>
            <person name="Barry K."/>
            <person name="Miller A.N."/>
            <person name="Grigoriev I.V."/>
            <person name="Debuchy R."/>
            <person name="Gladieux P."/>
            <person name="Thoren M.H."/>
            <person name="Johannesson H."/>
        </authorList>
    </citation>
    <scope>NUCLEOTIDE SEQUENCE</scope>
    <source>
        <strain evidence="4">SMH2532-1</strain>
    </source>
</reference>
<name>A0AA39Y592_9PEZI</name>
<protein>
    <submittedName>
        <fullName evidence="4">Fido domain-containing protein</fullName>
    </submittedName>
</protein>
<sequence>MATPPTSPKSSATPQDSQLPDSPLRSPRRSPRKSGHHKRASLGGIFDHLNIASSSSGAHSRPIMAGINLARSIREKFQSIHQPDGTIRTRAHQVEATFTIRMDDAYDYNLLGDDVDPDDLHSEMAQFSASVADILNTSSLNETSQENDHRAADEYLLDALARMVFGSNAIENAGSDLDITLKICRAIFKGEFAEETIHERTPEYEALKRDLIQRGLPAGTPYILRSRQEIVQHALAARHIMTEVFLRDKDLSEETILKTHSILTDGVDHEDGTDWAEYSGKYREVSVGAGLHVFTPPGQVPREMSRMISRLKRDLILATEEGVIDPVALATKYCHIFVNIRPFLDGNGRMCRLILNALLLKYGSFLACMGQEDSTRDEYLSIAARASMSESSSSDEWGEDDKHAPKLYKELASFKLKHAHDGFKQFIGSLRGKHHAKDAVDE</sequence>
<comment type="caution">
    <text evidence="4">The sequence shown here is derived from an EMBL/GenBank/DDBJ whole genome shotgun (WGS) entry which is preliminary data.</text>
</comment>
<accession>A0AA39Y592</accession>
<gene>
    <name evidence="4" type="ORF">B0T16DRAFT_157637</name>
</gene>
<dbReference type="EMBL" id="JAULSV010000004">
    <property type="protein sequence ID" value="KAK0646261.1"/>
    <property type="molecule type" value="Genomic_DNA"/>
</dbReference>
<organism evidence="4 5">
    <name type="scientific">Cercophora newfieldiana</name>
    <dbReference type="NCBI Taxonomy" id="92897"/>
    <lineage>
        <taxon>Eukaryota</taxon>
        <taxon>Fungi</taxon>
        <taxon>Dikarya</taxon>
        <taxon>Ascomycota</taxon>
        <taxon>Pezizomycotina</taxon>
        <taxon>Sordariomycetes</taxon>
        <taxon>Sordariomycetidae</taxon>
        <taxon>Sordariales</taxon>
        <taxon>Lasiosphaeriaceae</taxon>
        <taxon>Cercophora</taxon>
    </lineage>
</organism>
<evidence type="ECO:0000259" key="3">
    <source>
        <dbReference type="PROSITE" id="PS51459"/>
    </source>
</evidence>
<dbReference type="AlphaFoldDB" id="A0AA39Y592"/>
<dbReference type="InterPro" id="IPR040198">
    <property type="entry name" value="Fido_containing"/>
</dbReference>
<dbReference type="GO" id="GO:0005524">
    <property type="term" value="F:ATP binding"/>
    <property type="evidence" value="ECO:0007669"/>
    <property type="project" value="UniProtKB-KW"/>
</dbReference>
<dbReference type="PANTHER" id="PTHR13504:SF38">
    <property type="entry name" value="FIDO DOMAIN-CONTAINING PROTEIN"/>
    <property type="match status" value="1"/>
</dbReference>
<keyword evidence="1" id="KW-0547">Nucleotide-binding</keyword>
<feature type="compositionally biased region" description="Basic residues" evidence="2">
    <location>
        <begin position="26"/>
        <end position="40"/>
    </location>
</feature>